<evidence type="ECO:0000256" key="1">
    <source>
        <dbReference type="ARBA" id="ARBA00011245"/>
    </source>
</evidence>
<dbReference type="CDD" id="cd16325">
    <property type="entry name" value="LolA"/>
    <property type="match status" value="1"/>
</dbReference>
<evidence type="ECO:0000313" key="6">
    <source>
        <dbReference type="EMBL" id="SKA60644.1"/>
    </source>
</evidence>
<name>A0A1T4V6U0_9GAMM</name>
<comment type="subunit">
    <text evidence="1">Monomer.</text>
</comment>
<dbReference type="InterPro" id="IPR004564">
    <property type="entry name" value="OM_lipoprot_carrier_LolA-like"/>
</dbReference>
<reference evidence="7" key="1">
    <citation type="submission" date="2017-02" db="EMBL/GenBank/DDBJ databases">
        <authorList>
            <person name="Varghese N."/>
            <person name="Submissions S."/>
        </authorList>
    </citation>
    <scope>NUCLEOTIDE SEQUENCE [LARGE SCALE GENOMIC DNA]</scope>
    <source>
        <strain evidence="7">DSM 3072</strain>
    </source>
</reference>
<evidence type="ECO:0000256" key="4">
    <source>
        <dbReference type="ARBA" id="ARBA00022927"/>
    </source>
</evidence>
<accession>A0A1T4V6U0</accession>
<keyword evidence="6" id="KW-0449">Lipoprotein</keyword>
<dbReference type="InterPro" id="IPR029046">
    <property type="entry name" value="LolA/LolB/LppX"/>
</dbReference>
<sequence>MSSFIKNILTAMLLTLCTAQCTLALTLNEIGEKLKNAGSHSVMFTQEKLLKDADLTLSSSGRILSIKDKGILIKQTSPYEMQLCITKDAITEYSAGEIHIIRANDNPAVHSLLNLLLKLMTLDDTVADDFEYKLTGDKNRYTVTLSPKDANLKNFFEEITIDGSEYIDSLIIRGTHGDVTSMKFSDYNISDNAVKPEDLKYFE</sequence>
<evidence type="ECO:0000256" key="5">
    <source>
        <dbReference type="SAM" id="SignalP"/>
    </source>
</evidence>
<proteinExistence type="predicted"/>
<feature type="signal peptide" evidence="5">
    <location>
        <begin position="1"/>
        <end position="24"/>
    </location>
</feature>
<organism evidence="6 7">
    <name type="scientific">Succinivibrio dextrinosolvens DSM 3072</name>
    <dbReference type="NCBI Taxonomy" id="1123324"/>
    <lineage>
        <taxon>Bacteria</taxon>
        <taxon>Pseudomonadati</taxon>
        <taxon>Pseudomonadota</taxon>
        <taxon>Gammaproteobacteria</taxon>
        <taxon>Aeromonadales</taxon>
        <taxon>Succinivibrionaceae</taxon>
        <taxon>Succinivibrio</taxon>
    </lineage>
</organism>
<dbReference type="GO" id="GO:0015031">
    <property type="term" value="P:protein transport"/>
    <property type="evidence" value="ECO:0007669"/>
    <property type="project" value="UniProtKB-KW"/>
</dbReference>
<dbReference type="SUPFAM" id="SSF89392">
    <property type="entry name" value="Prokaryotic lipoproteins and lipoprotein localization factors"/>
    <property type="match status" value="1"/>
</dbReference>
<keyword evidence="4" id="KW-0653">Protein transport</keyword>
<dbReference type="AlphaFoldDB" id="A0A1T4V6U0"/>
<dbReference type="Gene3D" id="2.50.20.10">
    <property type="entry name" value="Lipoprotein localisation LolA/LolB/LppX"/>
    <property type="match status" value="1"/>
</dbReference>
<dbReference type="EMBL" id="FUXX01000011">
    <property type="protein sequence ID" value="SKA60644.1"/>
    <property type="molecule type" value="Genomic_DNA"/>
</dbReference>
<evidence type="ECO:0000313" key="7">
    <source>
        <dbReference type="Proteomes" id="UP000242432"/>
    </source>
</evidence>
<gene>
    <name evidence="6" type="ORF">SAMN02745213_00929</name>
</gene>
<evidence type="ECO:0000256" key="3">
    <source>
        <dbReference type="ARBA" id="ARBA00022729"/>
    </source>
</evidence>
<protein>
    <submittedName>
        <fullName evidence="6">Outer membrane lipoprotein carrier protein LolA</fullName>
    </submittedName>
</protein>
<keyword evidence="7" id="KW-1185">Reference proteome</keyword>
<dbReference type="Pfam" id="PF03548">
    <property type="entry name" value="LolA"/>
    <property type="match status" value="1"/>
</dbReference>
<dbReference type="RefSeq" id="WP_078928452.1">
    <property type="nucleotide sequence ID" value="NZ_FUXX01000011.1"/>
</dbReference>
<evidence type="ECO:0000256" key="2">
    <source>
        <dbReference type="ARBA" id="ARBA00022448"/>
    </source>
</evidence>
<feature type="chain" id="PRO_5012798058" evidence="5">
    <location>
        <begin position="25"/>
        <end position="203"/>
    </location>
</feature>
<keyword evidence="2" id="KW-0813">Transport</keyword>
<keyword evidence="3 5" id="KW-0732">Signal</keyword>
<dbReference type="Proteomes" id="UP000242432">
    <property type="component" value="Unassembled WGS sequence"/>
</dbReference>